<accession>A0A2U8FFZ4</accession>
<feature type="transmembrane region" description="Helical" evidence="7">
    <location>
        <begin position="386"/>
        <end position="415"/>
    </location>
</feature>
<dbReference type="KEGG" id="had:CDV25_09665"/>
<dbReference type="GO" id="GO:0005886">
    <property type="term" value="C:plasma membrane"/>
    <property type="evidence" value="ECO:0007669"/>
    <property type="project" value="UniProtKB-SubCell"/>
</dbReference>
<feature type="transmembrane region" description="Helical" evidence="7">
    <location>
        <begin position="285"/>
        <end position="307"/>
    </location>
</feature>
<evidence type="ECO:0000256" key="2">
    <source>
        <dbReference type="ARBA" id="ARBA00010157"/>
    </source>
</evidence>
<proteinExistence type="inferred from homology"/>
<feature type="transmembrane region" description="Helical" evidence="7">
    <location>
        <begin position="662"/>
        <end position="680"/>
    </location>
</feature>
<comment type="subcellular location">
    <subcellularLocation>
        <location evidence="1">Cell membrane</location>
        <topology evidence="1">Multi-pass membrane protein</topology>
    </subcellularLocation>
</comment>
<sequence>MILQHLCKSYKVKSPLILNNFWLILFKAIINRSKTLLVLCILFFIFCGYFAYKLPINADSDSLILENDKDFKTYQFINKTYATQDFLMLAFNPKSGDIFSEVSLQILQQITQELNTMPQVQSTLSILNAPLLKSSPKLDLQEALEINPTLLSPLVDKDLAKEEFLNHPFYSKNILSKDLKTAGIIVYLKKDTKLEELENLKKETKTSSKNALLKEYKQQAQIQTTHTINAIKALKNKYEGLYIGGIPLIASDMIAYVKSDLITYGSTLSVILALMLWVFFRQLRFVFLTLGICLFTLVVSSGIFSLFGYEITIISSNYISLLLIINVSLIIHLIVAYLEFYQKFPNASAKNLLYATMLAKKSPSFYAILTTIIGFLSLMFSNILPIIHLGAIMSIGVSLALIFTYILFGVILALLPKPKSIKSLPKWHEKLLNACANMGLEKTKIIYPITFLLVLFSLYGITHLKVENSFVNYFKDKSEIKQGLLLIDKQLGGTIPLEILITFSKKDFQNAPLSDFEAEFNALESEDSYWFDSQKLRIAKIIHTALEKEEFVGSILSLYSLSQLLQSLGLEANDFMFAFLYKNTSTSLKAQLFAPYANINENQIRFVLRIFDSNPNLQRNAFLFNIQEKLNKLLEGESLKVEINGAMVLYNNLLQTLINSQINTLALVIFAIFGVFIFIFKSFKLSIIALLINLIPLGIIFGILGITNIPLDLMGVTIAAISLGIGVDDAIHYIHRFKEEIKRNPLKIAIKNSHQHIGSAMYYTTFIIVVGFCAMMSSNFIPTIYFGFLTTLVMLLMLLSSLILLPALLKSFHRGNLC</sequence>
<evidence type="ECO:0000313" key="10">
    <source>
        <dbReference type="Proteomes" id="UP000244890"/>
    </source>
</evidence>
<keyword evidence="3" id="KW-1003">Cell membrane</keyword>
<protein>
    <recommendedName>
        <fullName evidence="8">Membrane transport protein MMPL domain-containing protein</fullName>
    </recommendedName>
</protein>
<comment type="similarity">
    <text evidence="2">Belongs to the resistance-nodulation-cell division (RND) (TC 2.A.6) family. MmpL subfamily.</text>
</comment>
<feature type="transmembrane region" description="Helical" evidence="7">
    <location>
        <begin position="713"/>
        <end position="734"/>
    </location>
</feature>
<dbReference type="Gene3D" id="1.20.1640.10">
    <property type="entry name" value="Multidrug efflux transporter AcrB transmembrane domain"/>
    <property type="match status" value="2"/>
</dbReference>
<evidence type="ECO:0000256" key="1">
    <source>
        <dbReference type="ARBA" id="ARBA00004651"/>
    </source>
</evidence>
<feature type="transmembrane region" description="Helical" evidence="7">
    <location>
        <begin position="784"/>
        <end position="809"/>
    </location>
</feature>
<evidence type="ECO:0000313" key="9">
    <source>
        <dbReference type="EMBL" id="AWI34996.1"/>
    </source>
</evidence>
<feature type="transmembrane region" description="Helical" evidence="7">
    <location>
        <begin position="445"/>
        <end position="462"/>
    </location>
</feature>
<dbReference type="InterPro" id="IPR050545">
    <property type="entry name" value="Mycobact_MmpL"/>
</dbReference>
<evidence type="ECO:0000256" key="7">
    <source>
        <dbReference type="SAM" id="Phobius"/>
    </source>
</evidence>
<evidence type="ECO:0000256" key="5">
    <source>
        <dbReference type="ARBA" id="ARBA00022989"/>
    </source>
</evidence>
<keyword evidence="4 7" id="KW-0812">Transmembrane</keyword>
<keyword evidence="6 7" id="KW-0472">Membrane</keyword>
<organism evidence="9 10">
    <name type="scientific">Helicobacter apodemus</name>
    <dbReference type="NCBI Taxonomy" id="135569"/>
    <lineage>
        <taxon>Bacteria</taxon>
        <taxon>Pseudomonadati</taxon>
        <taxon>Campylobacterota</taxon>
        <taxon>Epsilonproteobacteria</taxon>
        <taxon>Campylobacterales</taxon>
        <taxon>Helicobacteraceae</taxon>
        <taxon>Helicobacter</taxon>
    </lineage>
</organism>
<evidence type="ECO:0000256" key="6">
    <source>
        <dbReference type="ARBA" id="ARBA00023136"/>
    </source>
</evidence>
<keyword evidence="5 7" id="KW-1133">Transmembrane helix</keyword>
<name>A0A2U8FFZ4_9HELI</name>
<dbReference type="Proteomes" id="UP000244890">
    <property type="component" value="Chromosome"/>
</dbReference>
<feature type="transmembrane region" description="Helical" evidence="7">
    <location>
        <begin position="362"/>
        <end position="380"/>
    </location>
</feature>
<evidence type="ECO:0000256" key="3">
    <source>
        <dbReference type="ARBA" id="ARBA00022475"/>
    </source>
</evidence>
<reference evidence="9 10" key="1">
    <citation type="submission" date="2017-06" db="EMBL/GenBank/DDBJ databases">
        <title>Complete genome of Helicobacter apodemus.</title>
        <authorList>
            <person name="Cho S."/>
        </authorList>
    </citation>
    <scope>NUCLEOTIDE SEQUENCE [LARGE SCALE GENOMIC DNA]</scope>
    <source>
        <strain evidence="10">SNUVETPUB-15-01</strain>
    </source>
</reference>
<dbReference type="PANTHER" id="PTHR33406">
    <property type="entry name" value="MEMBRANE PROTEIN MJ1562-RELATED"/>
    <property type="match status" value="1"/>
</dbReference>
<dbReference type="OrthoDB" id="5429313at2"/>
<feature type="transmembrane region" description="Helical" evidence="7">
    <location>
        <begin position="760"/>
        <end position="778"/>
    </location>
</feature>
<dbReference type="Pfam" id="PF03176">
    <property type="entry name" value="MMPL"/>
    <property type="match status" value="1"/>
</dbReference>
<feature type="transmembrane region" description="Helical" evidence="7">
    <location>
        <begin position="319"/>
        <end position="341"/>
    </location>
</feature>
<evidence type="ECO:0000256" key="4">
    <source>
        <dbReference type="ARBA" id="ARBA00022692"/>
    </source>
</evidence>
<feature type="transmembrane region" description="Helical" evidence="7">
    <location>
        <begin position="687"/>
        <end position="707"/>
    </location>
</feature>
<dbReference type="InterPro" id="IPR004869">
    <property type="entry name" value="MMPL_dom"/>
</dbReference>
<feature type="domain" description="Membrane transport protein MMPL" evidence="8">
    <location>
        <begin position="626"/>
        <end position="810"/>
    </location>
</feature>
<feature type="transmembrane region" description="Helical" evidence="7">
    <location>
        <begin position="36"/>
        <end position="52"/>
    </location>
</feature>
<gene>
    <name evidence="9" type="ORF">CDV25_09665</name>
</gene>
<dbReference type="EMBL" id="CP021886">
    <property type="protein sequence ID" value="AWI34996.1"/>
    <property type="molecule type" value="Genomic_DNA"/>
</dbReference>
<feature type="transmembrane region" description="Helical" evidence="7">
    <location>
        <begin position="262"/>
        <end position="280"/>
    </location>
</feature>
<dbReference type="SUPFAM" id="SSF82866">
    <property type="entry name" value="Multidrug efflux transporter AcrB transmembrane domain"/>
    <property type="match status" value="2"/>
</dbReference>
<dbReference type="AlphaFoldDB" id="A0A2U8FFZ4"/>
<evidence type="ECO:0000259" key="8">
    <source>
        <dbReference type="Pfam" id="PF03176"/>
    </source>
</evidence>
<dbReference type="PANTHER" id="PTHR33406:SF6">
    <property type="entry name" value="MEMBRANE PROTEIN YDGH-RELATED"/>
    <property type="match status" value="1"/>
</dbReference>